<accession>A0A7T6APX4</accession>
<dbReference type="RefSeq" id="WP_199263940.1">
    <property type="nucleotide sequence ID" value="NZ_CP054140.1"/>
</dbReference>
<feature type="domain" description="VWFA" evidence="1">
    <location>
        <begin position="117"/>
        <end position="300"/>
    </location>
</feature>
<protein>
    <submittedName>
        <fullName evidence="2">VWA domain-containing protein</fullName>
    </submittedName>
</protein>
<name>A0A7T6APX4_9BACT</name>
<dbReference type="InterPro" id="IPR002035">
    <property type="entry name" value="VWF_A"/>
</dbReference>
<proteinExistence type="predicted"/>
<keyword evidence="3" id="KW-1185">Reference proteome</keyword>
<reference evidence="2 3" key="1">
    <citation type="submission" date="2020-05" db="EMBL/GenBank/DDBJ databases">
        <title>Complete genome of Desulfobulbus oligotrophicus.</title>
        <authorList>
            <person name="Podar M."/>
        </authorList>
    </citation>
    <scope>NUCLEOTIDE SEQUENCE [LARGE SCALE GENOMIC DNA]</scope>
    <source>
        <strain evidence="2 3">Prop6</strain>
    </source>
</reference>
<dbReference type="AlphaFoldDB" id="A0A7T6APX4"/>
<evidence type="ECO:0000313" key="2">
    <source>
        <dbReference type="EMBL" id="QQG65123.1"/>
    </source>
</evidence>
<dbReference type="KEGG" id="dog:HP555_04190"/>
<dbReference type="SUPFAM" id="SSF53300">
    <property type="entry name" value="vWA-like"/>
    <property type="match status" value="1"/>
</dbReference>
<evidence type="ECO:0000313" key="3">
    <source>
        <dbReference type="Proteomes" id="UP000596092"/>
    </source>
</evidence>
<dbReference type="Proteomes" id="UP000596092">
    <property type="component" value="Chromosome"/>
</dbReference>
<evidence type="ECO:0000259" key="1">
    <source>
        <dbReference type="PROSITE" id="PS50234"/>
    </source>
</evidence>
<dbReference type="Gene3D" id="3.40.50.410">
    <property type="entry name" value="von Willebrand factor, type A domain"/>
    <property type="match status" value="1"/>
</dbReference>
<dbReference type="SMART" id="SM00327">
    <property type="entry name" value="VWA"/>
    <property type="match status" value="1"/>
</dbReference>
<organism evidence="2 3">
    <name type="scientific">Desulfobulbus oligotrophicus</name>
    <dbReference type="NCBI Taxonomy" id="1909699"/>
    <lineage>
        <taxon>Bacteria</taxon>
        <taxon>Pseudomonadati</taxon>
        <taxon>Thermodesulfobacteriota</taxon>
        <taxon>Desulfobulbia</taxon>
        <taxon>Desulfobulbales</taxon>
        <taxon>Desulfobulbaceae</taxon>
        <taxon>Desulfobulbus</taxon>
    </lineage>
</organism>
<dbReference type="Pfam" id="PF13519">
    <property type="entry name" value="VWA_2"/>
    <property type="match status" value="1"/>
</dbReference>
<dbReference type="CDD" id="cd00198">
    <property type="entry name" value="vWFA"/>
    <property type="match status" value="1"/>
</dbReference>
<gene>
    <name evidence="2" type="ORF">HP555_04190</name>
</gene>
<dbReference type="InterPro" id="IPR036465">
    <property type="entry name" value="vWFA_dom_sf"/>
</dbReference>
<dbReference type="PROSITE" id="PS50234">
    <property type="entry name" value="VWFA"/>
    <property type="match status" value="1"/>
</dbReference>
<dbReference type="EMBL" id="CP054140">
    <property type="protein sequence ID" value="QQG65123.1"/>
    <property type="molecule type" value="Genomic_DNA"/>
</dbReference>
<sequence length="394" mass="43625">MKSRQKGAVMKLWNRLQIIAKELIILALVLAVVLAAHISHAAPGTVGNQGYGLKIFRVESALYPFVHVYMRTFDQEMNPLVNLNVLNIGVMVEGRAYDPRKKQYLIHPLRAREEATRSILVLDTNKTIKGADFEAMIRAAARFIDAKRPQDQVALLALDSSTEGYSILSNFDREPSTLGRRLADLQPRSEKTRLYDGVVAAMQMAASAGGGDSSSNVDYVVSTSIVILAGGRDDDSAINRSDLMTRISNLKIPVPIYCLGFGESESKEQRNLQALSKNSFGKHYPISSAHDTITRSIEDIQHIMQSDYVLTFRAYIPVDGESHNIKVGVEYPTGSGIMYYDTSSFEAIEPPTFPQILEIQQKIDRLIPALNKNDELYIKNPFAPPAEPPGAGKQ</sequence>